<dbReference type="Proteomes" id="UP000663829">
    <property type="component" value="Unassembled WGS sequence"/>
</dbReference>
<evidence type="ECO:0000313" key="20">
    <source>
        <dbReference type="Proteomes" id="UP000663829"/>
    </source>
</evidence>
<dbReference type="Pfam" id="PF17852">
    <property type="entry name" value="Dynein_AAA_lid"/>
    <property type="match status" value="1"/>
</dbReference>
<protein>
    <recommendedName>
        <fullName evidence="21">Dynein heavy chain</fullName>
    </recommendedName>
</protein>
<feature type="domain" description="Dynein heavy chain AAA module D4" evidence="16">
    <location>
        <begin position="1613"/>
        <end position="1729"/>
    </location>
</feature>
<evidence type="ECO:0000259" key="14">
    <source>
        <dbReference type="Pfam" id="PF08393"/>
    </source>
</evidence>
<dbReference type="SUPFAM" id="SSF52540">
    <property type="entry name" value="P-loop containing nucleoside triphosphate hydrolases"/>
    <property type="match status" value="3"/>
</dbReference>
<dbReference type="InterPro" id="IPR025662">
    <property type="entry name" value="Sigma_54_int_dom_ATP-bd_1"/>
</dbReference>
<dbReference type="Gene3D" id="1.20.58.1120">
    <property type="match status" value="1"/>
</dbReference>
<dbReference type="PANTHER" id="PTHR46961">
    <property type="entry name" value="DYNEIN HEAVY CHAIN 1, AXONEMAL-LIKE PROTEIN"/>
    <property type="match status" value="1"/>
</dbReference>
<name>A0A814VDP5_9BILA</name>
<dbReference type="Pfam" id="PF08393">
    <property type="entry name" value="DHC_N2"/>
    <property type="match status" value="1"/>
</dbReference>
<feature type="domain" description="Dynein heavy chain hydrolytic ATP-binding dynein motor region" evidence="15">
    <location>
        <begin position="571"/>
        <end position="803"/>
    </location>
</feature>
<dbReference type="EMBL" id="CAJOBC010008006">
    <property type="protein sequence ID" value="CAF3949829.1"/>
    <property type="molecule type" value="Genomic_DNA"/>
</dbReference>
<dbReference type="InterPro" id="IPR013602">
    <property type="entry name" value="Dynein_heavy_linker"/>
</dbReference>
<evidence type="ECO:0000313" key="18">
    <source>
        <dbReference type="EMBL" id="CAF1185558.1"/>
    </source>
</evidence>
<dbReference type="Gene3D" id="3.20.180.20">
    <property type="entry name" value="Dynein heavy chain, N-terminal domain 2"/>
    <property type="match status" value="1"/>
</dbReference>
<proteinExistence type="inferred from homology"/>
<evidence type="ECO:0000256" key="8">
    <source>
        <dbReference type="ARBA" id="ARBA00023054"/>
    </source>
</evidence>
<dbReference type="Pfam" id="PF12775">
    <property type="entry name" value="AAA_7"/>
    <property type="match status" value="1"/>
</dbReference>
<dbReference type="Gene3D" id="1.20.140.100">
    <property type="entry name" value="Dynein heavy chain, N-terminal domain 2"/>
    <property type="match status" value="1"/>
</dbReference>
<dbReference type="Gene3D" id="1.10.472.130">
    <property type="match status" value="1"/>
</dbReference>
<keyword evidence="7" id="KW-0243">Dynein</keyword>
<comment type="caution">
    <text evidence="18">The sequence shown here is derived from an EMBL/GenBank/DDBJ whole genome shotgun (WGS) entry which is preliminary data.</text>
</comment>
<evidence type="ECO:0000256" key="9">
    <source>
        <dbReference type="ARBA" id="ARBA00023069"/>
    </source>
</evidence>
<evidence type="ECO:0000259" key="17">
    <source>
        <dbReference type="Pfam" id="PF17852"/>
    </source>
</evidence>
<dbReference type="InterPro" id="IPR041466">
    <property type="entry name" value="Dynein_AAA5_ext"/>
</dbReference>
<evidence type="ECO:0000256" key="4">
    <source>
        <dbReference type="ARBA" id="ARBA00022701"/>
    </source>
</evidence>
<dbReference type="Gene3D" id="3.40.50.300">
    <property type="entry name" value="P-loop containing nucleotide triphosphate hydrolases"/>
    <property type="match status" value="3"/>
</dbReference>
<evidence type="ECO:0000256" key="3">
    <source>
        <dbReference type="ARBA" id="ARBA00022490"/>
    </source>
</evidence>
<gene>
    <name evidence="18" type="ORF">GPM918_LOCUS22928</name>
    <name evidence="19" type="ORF">SRO942_LOCUS22927</name>
</gene>
<feature type="domain" description="Dynein heavy chain AAA 5 extension" evidence="17">
    <location>
        <begin position="1109"/>
        <end position="1220"/>
    </location>
</feature>
<comment type="similarity">
    <text evidence="2">Belongs to the dynein heavy chain family.</text>
</comment>
<dbReference type="PANTHER" id="PTHR46961:SF15">
    <property type="entry name" value="AAA+ ATPASE DOMAIN-CONTAINING PROTEIN"/>
    <property type="match status" value="1"/>
</dbReference>
<dbReference type="Gene3D" id="1.10.287.2620">
    <property type="match status" value="1"/>
</dbReference>
<comment type="subcellular location">
    <subcellularLocation>
        <location evidence="1">Cytoplasm</location>
        <location evidence="1">Cytoskeleton</location>
        <location evidence="1">Cilium axoneme</location>
    </subcellularLocation>
</comment>
<dbReference type="InterPro" id="IPR042228">
    <property type="entry name" value="Dynein_linker_3"/>
</dbReference>
<reference evidence="18" key="1">
    <citation type="submission" date="2021-02" db="EMBL/GenBank/DDBJ databases">
        <authorList>
            <person name="Nowell W R."/>
        </authorList>
    </citation>
    <scope>NUCLEOTIDE SEQUENCE</scope>
</reference>
<evidence type="ECO:0000256" key="2">
    <source>
        <dbReference type="ARBA" id="ARBA00008887"/>
    </source>
</evidence>
<feature type="non-terminal residue" evidence="18">
    <location>
        <position position="1"/>
    </location>
</feature>
<evidence type="ECO:0000256" key="11">
    <source>
        <dbReference type="ARBA" id="ARBA00023212"/>
    </source>
</evidence>
<dbReference type="GO" id="GO:0030286">
    <property type="term" value="C:dynein complex"/>
    <property type="evidence" value="ECO:0007669"/>
    <property type="project" value="UniProtKB-KW"/>
</dbReference>
<dbReference type="PROSITE" id="PS00675">
    <property type="entry name" value="SIGMA54_INTERACT_1"/>
    <property type="match status" value="1"/>
</dbReference>
<accession>A0A814VDP5</accession>
<keyword evidence="5" id="KW-0547">Nucleotide-binding</keyword>
<dbReference type="InterPro" id="IPR027417">
    <property type="entry name" value="P-loop_NTPase"/>
</dbReference>
<keyword evidence="10" id="KW-0505">Motor protein</keyword>
<keyword evidence="11" id="KW-0206">Cytoskeleton</keyword>
<evidence type="ECO:0000256" key="13">
    <source>
        <dbReference type="SAM" id="MobiDB-lite"/>
    </source>
</evidence>
<dbReference type="EMBL" id="CAJNOQ010008005">
    <property type="protein sequence ID" value="CAF1185558.1"/>
    <property type="molecule type" value="Genomic_DNA"/>
</dbReference>
<evidence type="ECO:0000256" key="7">
    <source>
        <dbReference type="ARBA" id="ARBA00023017"/>
    </source>
</evidence>
<dbReference type="Gene3D" id="1.10.8.710">
    <property type="match status" value="1"/>
</dbReference>
<dbReference type="GO" id="GO:0007018">
    <property type="term" value="P:microtubule-based movement"/>
    <property type="evidence" value="ECO:0007669"/>
    <property type="project" value="InterPro"/>
</dbReference>
<feature type="domain" description="Dynein heavy chain hydrolytic ATP-binding dynein motor region" evidence="15">
    <location>
        <begin position="837"/>
        <end position="936"/>
    </location>
</feature>
<feature type="compositionally biased region" description="Low complexity" evidence="13">
    <location>
        <begin position="805"/>
        <end position="815"/>
    </location>
</feature>
<keyword evidence="4" id="KW-0493">Microtubule</keyword>
<feature type="region of interest" description="Disordered" evidence="13">
    <location>
        <begin position="802"/>
        <end position="821"/>
    </location>
</feature>
<evidence type="ECO:0000259" key="15">
    <source>
        <dbReference type="Pfam" id="PF12774"/>
    </source>
</evidence>
<dbReference type="InterPro" id="IPR024317">
    <property type="entry name" value="Dynein_heavy_chain_D4_dom"/>
</dbReference>
<feature type="domain" description="Dynein heavy chain linker" evidence="14">
    <location>
        <begin position="1"/>
        <end position="433"/>
    </location>
</feature>
<dbReference type="InterPro" id="IPR035699">
    <property type="entry name" value="AAA_6"/>
</dbReference>
<evidence type="ECO:0008006" key="21">
    <source>
        <dbReference type="Google" id="ProtNLM"/>
    </source>
</evidence>
<feature type="non-terminal residue" evidence="18">
    <location>
        <position position="1731"/>
    </location>
</feature>
<keyword evidence="8" id="KW-0175">Coiled coil</keyword>
<dbReference type="GO" id="GO:0051959">
    <property type="term" value="F:dynein light intermediate chain binding"/>
    <property type="evidence" value="ECO:0007669"/>
    <property type="project" value="InterPro"/>
</dbReference>
<evidence type="ECO:0000256" key="10">
    <source>
        <dbReference type="ARBA" id="ARBA00023175"/>
    </source>
</evidence>
<dbReference type="InterPro" id="IPR043157">
    <property type="entry name" value="Dynein_AAA1S"/>
</dbReference>
<sequence>ELVLLDQLYILYKKFIVFDTNFRSTLWSDIDLNKSKMETAALWKEFRALPSKLQDWQAYYDLKSALQKYIDLLPILFMLNAKEIRSRHWLKVMNITNCSFQLESSIFKLNDLLDISLDKFKTEISAICFSAQKELELETKMRSIEEEWTEQILNFELYKDYGHVLLEKRYVEHLLEHLEDAEDSLAQMLTTKYIEPMREEVAAWAEKLKSIGEILELWLEVQDMWLGAENIFNNPSAIKDISLEVKRFIRVDKTWLKSQRQSSEVRNVLQCCLNEPPKKGILKEIHKELEVCNKSITLYLERKRQIFPRFYFVTNRTLISILSRQDTINYVKPHFRSIFNGIRDLKLQPLHNEPERSEKSIQERRVRIPTIGSESRSHTEFVVTAHQEIIQVLSDDGECLVLHRPILLQKSVEHWLSRLQECVGETIRNDIGACLKDVDNGLPFEELVSKYTCQVSIVGLLYAWTREVELGIIECRNDRKGLQTASKRFLLLIQKIPTSITRSTWRSPSQPVLALHKQRLDGLLCFAAYLRDNFDVLCSRRREITQKDFEWRKCGLNVQAKIQVLDDAFPYGTEFHGIREPLCITPTTERCFLAMWVAMNAKKPMMMLGDTATGKKYTVMTFARFLGRFISTFECSKHVETTAASSFMIGLASDGCWGVLNNLQNMTLNAFSVLTQYITSISNALRSSSNSSAINADNKEIPIKVSVSIISTCNPFTIEYRKLMPPEIRKCFRVITLVKPDYEQIFRIKCFQHNFKNTNVIAEKISLLYESIRMYLHPSQRSIISLPAFIDLLEYVNAQKKRGNSRPSSMASSNSKGPILDDNLKRSGLKNITISGSKSDQLLLAQAMIDIIGARLRPEDAKTFRTFVIDILVGRDESKLAVFTNQTYEKIIADKAPERNLVPTKHWVEKCVQMIHASSSICRNMILCGSPNSGKSSAADVFIDIMTQMAQANVVSRTNESSFAQEVASQTHKLYRINPLAIESESVFLGHVTLANEWQDGVLTSMLRKANRNCHTSWICFDGVLNPVWCDLLPSILDNEPVLQIKTGDKVYIQNQVKFMFETLSLTDASPAFIAKATVIHFDKSIIDWKIIASAFLKDRRTLEEQCLRRSFDKVMDPIMNFLKDECRSTMYYSDTSLFTISLKFLDSILKEHTLVSEIHIERLFVFCLTFVFKAILTSDEQKRYSDLLKTLVTVLPDDDREISVFDYYVDESGEWDLWQARVEELHETIHERLDMFGDILVDTVDIARCSYFLKYATFAQVNVLLLGQSGSGKSKLLETMLSSLDQAQYMAIRLNFSATTNSADVQKFLESNISHRQGFTYGANMNRKFCLFIDDLQACSKTNSTFKNAPEFLRTLIDHHQFSTQQKPYETRKIEDFFVFASATTSPPQTTADLSSSTSFINPRFLRHFAIFNLPSATGQALRQIFAHVIGVNMLSYGNTPIASDLSKKLVDVFTDILGRIQTTLQPCGLHGREHYLFSVRHMITAIQSLRKLSVENRNNATIVISFIKHELNRIIGDQLVREIDTLWFNDTLNELFRNTFQLDETNSQPDMYFTFPLEGRSYERPLNSVIINEIKVQIQPVESLSQLRKAIEQVSMRYREEFGLYTFQLPVSENIALHIIRMHRILSHSGMSNMFLIGTVGTHLSKLVRLAFYLAEIQEHLIDYTNRSLFYDSLRAVIRRTAVEGCHLGIVLTNKHLRDPDFIDTLSSLLASGECPYLFSKDEVEGLYQ</sequence>
<dbReference type="Proteomes" id="UP000681722">
    <property type="component" value="Unassembled WGS sequence"/>
</dbReference>
<evidence type="ECO:0000256" key="6">
    <source>
        <dbReference type="ARBA" id="ARBA00022840"/>
    </source>
</evidence>
<dbReference type="GO" id="GO:0045505">
    <property type="term" value="F:dynein intermediate chain binding"/>
    <property type="evidence" value="ECO:0007669"/>
    <property type="project" value="InterPro"/>
</dbReference>
<dbReference type="OrthoDB" id="286107at2759"/>
<dbReference type="GO" id="GO:0005874">
    <property type="term" value="C:microtubule"/>
    <property type="evidence" value="ECO:0007669"/>
    <property type="project" value="UniProtKB-KW"/>
</dbReference>
<evidence type="ECO:0000313" key="19">
    <source>
        <dbReference type="EMBL" id="CAF3949829.1"/>
    </source>
</evidence>
<dbReference type="Gene3D" id="1.20.920.30">
    <property type="match status" value="1"/>
</dbReference>
<evidence type="ECO:0000259" key="16">
    <source>
        <dbReference type="Pfam" id="PF12780"/>
    </source>
</evidence>
<dbReference type="Pfam" id="PF12780">
    <property type="entry name" value="AAA_8"/>
    <property type="match status" value="1"/>
</dbReference>
<evidence type="ECO:0000256" key="5">
    <source>
        <dbReference type="ARBA" id="ARBA00022741"/>
    </source>
</evidence>
<organism evidence="18 20">
    <name type="scientific">Didymodactylos carnosus</name>
    <dbReference type="NCBI Taxonomy" id="1234261"/>
    <lineage>
        <taxon>Eukaryota</taxon>
        <taxon>Metazoa</taxon>
        <taxon>Spiralia</taxon>
        <taxon>Gnathifera</taxon>
        <taxon>Rotifera</taxon>
        <taxon>Eurotatoria</taxon>
        <taxon>Bdelloidea</taxon>
        <taxon>Philodinida</taxon>
        <taxon>Philodinidae</taxon>
        <taxon>Didymodactylos</taxon>
    </lineage>
</organism>
<keyword evidence="3" id="KW-0963">Cytoplasm</keyword>
<dbReference type="InterPro" id="IPR042222">
    <property type="entry name" value="Dynein_2_N"/>
</dbReference>
<keyword evidence="9" id="KW-0969">Cilium</keyword>
<dbReference type="InterPro" id="IPR026983">
    <property type="entry name" value="DHC"/>
</dbReference>
<dbReference type="FunFam" id="1.10.287.2620:FF:000002">
    <property type="entry name" value="Dynein heavy chain 2, axonemal"/>
    <property type="match status" value="1"/>
</dbReference>
<evidence type="ECO:0000256" key="12">
    <source>
        <dbReference type="ARBA" id="ARBA00023273"/>
    </source>
</evidence>
<keyword evidence="20" id="KW-1185">Reference proteome</keyword>
<evidence type="ECO:0000256" key="1">
    <source>
        <dbReference type="ARBA" id="ARBA00004430"/>
    </source>
</evidence>
<keyword evidence="6" id="KW-0067">ATP-binding</keyword>
<dbReference type="GO" id="GO:0005524">
    <property type="term" value="F:ATP binding"/>
    <property type="evidence" value="ECO:0007669"/>
    <property type="project" value="UniProtKB-KW"/>
</dbReference>
<keyword evidence="12" id="KW-0966">Cell projection</keyword>
<dbReference type="GO" id="GO:0005930">
    <property type="term" value="C:axoneme"/>
    <property type="evidence" value="ECO:0007669"/>
    <property type="project" value="UniProtKB-SubCell"/>
</dbReference>
<dbReference type="Pfam" id="PF12774">
    <property type="entry name" value="AAA_6"/>
    <property type="match status" value="2"/>
</dbReference>